<comment type="caution">
    <text evidence="5">The sequence shown here is derived from an EMBL/GenBank/DDBJ whole genome shotgun (WGS) entry which is preliminary data.</text>
</comment>
<protein>
    <recommendedName>
        <fullName evidence="4">FLYWCH-type domain-containing protein</fullName>
    </recommendedName>
</protein>
<feature type="domain" description="FLYWCH-type" evidence="4">
    <location>
        <begin position="9"/>
        <end position="59"/>
    </location>
</feature>
<gene>
    <name evidence="5" type="ORF">LNINA_LOCUS3648</name>
</gene>
<dbReference type="Pfam" id="PF04500">
    <property type="entry name" value="FLYWCH"/>
    <property type="match status" value="1"/>
</dbReference>
<dbReference type="Proteomes" id="UP001497472">
    <property type="component" value="Unassembled WGS sequence"/>
</dbReference>
<keyword evidence="6" id="KW-1185">Reference proteome</keyword>
<dbReference type="Gene3D" id="2.20.25.240">
    <property type="match status" value="1"/>
</dbReference>
<organism evidence="5 6">
    <name type="scientific">Leptosia nina</name>
    <dbReference type="NCBI Taxonomy" id="320188"/>
    <lineage>
        <taxon>Eukaryota</taxon>
        <taxon>Metazoa</taxon>
        <taxon>Ecdysozoa</taxon>
        <taxon>Arthropoda</taxon>
        <taxon>Hexapoda</taxon>
        <taxon>Insecta</taxon>
        <taxon>Pterygota</taxon>
        <taxon>Neoptera</taxon>
        <taxon>Endopterygota</taxon>
        <taxon>Lepidoptera</taxon>
        <taxon>Glossata</taxon>
        <taxon>Ditrysia</taxon>
        <taxon>Papilionoidea</taxon>
        <taxon>Pieridae</taxon>
        <taxon>Pierinae</taxon>
        <taxon>Leptosia</taxon>
    </lineage>
</organism>
<proteinExistence type="predicted"/>
<keyword evidence="3" id="KW-0862">Zinc</keyword>
<evidence type="ECO:0000259" key="4">
    <source>
        <dbReference type="Pfam" id="PF04500"/>
    </source>
</evidence>
<evidence type="ECO:0000256" key="3">
    <source>
        <dbReference type="ARBA" id="ARBA00022833"/>
    </source>
</evidence>
<keyword evidence="1" id="KW-0479">Metal-binding</keyword>
<evidence type="ECO:0000256" key="2">
    <source>
        <dbReference type="ARBA" id="ARBA00022771"/>
    </source>
</evidence>
<dbReference type="InterPro" id="IPR007588">
    <property type="entry name" value="Znf_FLYWCH"/>
</dbReference>
<keyword evidence="2" id="KW-0863">Zinc-finger</keyword>
<accession>A0AAV1J6M4</accession>
<dbReference type="GO" id="GO:0008270">
    <property type="term" value="F:zinc ion binding"/>
    <property type="evidence" value="ECO:0007669"/>
    <property type="project" value="UniProtKB-KW"/>
</dbReference>
<dbReference type="EMBL" id="CAVLEF010000005">
    <property type="protein sequence ID" value="CAK1543858.1"/>
    <property type="molecule type" value="Genomic_DNA"/>
</dbReference>
<name>A0AAV1J6M4_9NEOP</name>
<dbReference type="AlphaFoldDB" id="A0AAV1J6M4"/>
<evidence type="ECO:0000256" key="1">
    <source>
        <dbReference type="ARBA" id="ARBA00022723"/>
    </source>
</evidence>
<evidence type="ECO:0000313" key="6">
    <source>
        <dbReference type="Proteomes" id="UP001497472"/>
    </source>
</evidence>
<reference evidence="5 6" key="1">
    <citation type="submission" date="2023-11" db="EMBL/GenBank/DDBJ databases">
        <authorList>
            <person name="Okamura Y."/>
        </authorList>
    </citation>
    <scope>NUCLEOTIDE SEQUENCE [LARGE SCALE GENOMIC DNA]</scope>
</reference>
<evidence type="ECO:0000313" key="5">
    <source>
        <dbReference type="EMBL" id="CAK1543858.1"/>
    </source>
</evidence>
<sequence length="127" mass="14681">MITLAGNKKNLMLRKGYTFSLHYSREPYQRWRCTTGNCKARMRMTTRGQLLKTFDTHNHPPPHYVKLSNGMNFLVDKARRLKGCRAAAVSFDNQIVAMKPHDHIPPKLPSNFIETDTLVNPHINQSF</sequence>